<dbReference type="InterPro" id="IPR011006">
    <property type="entry name" value="CheY-like_superfamily"/>
</dbReference>
<gene>
    <name evidence="6" type="ordered locus">Sfum_0652</name>
</gene>
<protein>
    <submittedName>
        <fullName evidence="6">Response regulator receiver protein</fullName>
    </submittedName>
</protein>
<dbReference type="GO" id="GO:0000156">
    <property type="term" value="F:phosphorelay response regulator activity"/>
    <property type="evidence" value="ECO:0007669"/>
    <property type="project" value="TreeGrafter"/>
</dbReference>
<feature type="domain" description="Response regulatory" evidence="5">
    <location>
        <begin position="5"/>
        <end position="119"/>
    </location>
</feature>
<evidence type="ECO:0000256" key="3">
    <source>
        <dbReference type="ARBA" id="ARBA00023125"/>
    </source>
</evidence>
<dbReference type="Proteomes" id="UP000001784">
    <property type="component" value="Chromosome"/>
</dbReference>
<dbReference type="GO" id="GO:0000976">
    <property type="term" value="F:transcription cis-regulatory region binding"/>
    <property type="evidence" value="ECO:0007669"/>
    <property type="project" value="TreeGrafter"/>
</dbReference>
<name>A0LFZ9_SYNFM</name>
<keyword evidence="7" id="KW-1185">Reference proteome</keyword>
<keyword evidence="3" id="KW-0238">DNA-binding</keyword>
<dbReference type="EMBL" id="CP000478">
    <property type="protein sequence ID" value="ABK16351.1"/>
    <property type="molecule type" value="Genomic_DNA"/>
</dbReference>
<evidence type="ECO:0000256" key="1">
    <source>
        <dbReference type="ARBA" id="ARBA00022553"/>
    </source>
</evidence>
<dbReference type="Pfam" id="PF00072">
    <property type="entry name" value="Response_reg"/>
    <property type="match status" value="1"/>
</dbReference>
<dbReference type="PROSITE" id="PS50110">
    <property type="entry name" value="RESPONSE_REGULATORY"/>
    <property type="match status" value="1"/>
</dbReference>
<feature type="modified residue" description="4-aspartylphosphate" evidence="4">
    <location>
        <position position="54"/>
    </location>
</feature>
<dbReference type="InParanoid" id="A0LFZ9"/>
<dbReference type="HOGENOM" id="CLU_000445_69_8_7"/>
<dbReference type="eggNOG" id="COG0745">
    <property type="taxonomic scope" value="Bacteria"/>
</dbReference>
<dbReference type="GO" id="GO:0006355">
    <property type="term" value="P:regulation of DNA-templated transcription"/>
    <property type="evidence" value="ECO:0007669"/>
    <property type="project" value="TreeGrafter"/>
</dbReference>
<keyword evidence="1 4" id="KW-0597">Phosphoprotein</keyword>
<evidence type="ECO:0000256" key="4">
    <source>
        <dbReference type="PROSITE-ProRule" id="PRU00169"/>
    </source>
</evidence>
<evidence type="ECO:0000313" key="7">
    <source>
        <dbReference type="Proteomes" id="UP000001784"/>
    </source>
</evidence>
<dbReference type="KEGG" id="sfu:Sfum_0652"/>
<evidence type="ECO:0000313" key="6">
    <source>
        <dbReference type="EMBL" id="ABK16351.1"/>
    </source>
</evidence>
<evidence type="ECO:0000259" key="5">
    <source>
        <dbReference type="PROSITE" id="PS50110"/>
    </source>
</evidence>
<dbReference type="OrthoDB" id="9800029at2"/>
<keyword evidence="2" id="KW-0902">Two-component regulatory system</keyword>
<dbReference type="GO" id="GO:0005829">
    <property type="term" value="C:cytosol"/>
    <property type="evidence" value="ECO:0007669"/>
    <property type="project" value="TreeGrafter"/>
</dbReference>
<dbReference type="RefSeq" id="WP_011697524.1">
    <property type="nucleotide sequence ID" value="NC_008554.1"/>
</dbReference>
<organism evidence="6 7">
    <name type="scientific">Syntrophobacter fumaroxidans (strain DSM 10017 / MPOB)</name>
    <dbReference type="NCBI Taxonomy" id="335543"/>
    <lineage>
        <taxon>Bacteria</taxon>
        <taxon>Pseudomonadati</taxon>
        <taxon>Thermodesulfobacteriota</taxon>
        <taxon>Syntrophobacteria</taxon>
        <taxon>Syntrophobacterales</taxon>
        <taxon>Syntrophobacteraceae</taxon>
        <taxon>Syntrophobacter</taxon>
    </lineage>
</organism>
<dbReference type="Gene3D" id="3.40.50.2300">
    <property type="match status" value="1"/>
</dbReference>
<dbReference type="InterPro" id="IPR001789">
    <property type="entry name" value="Sig_transdc_resp-reg_receiver"/>
</dbReference>
<reference evidence="6 7" key="1">
    <citation type="submission" date="2006-10" db="EMBL/GenBank/DDBJ databases">
        <title>Complete sequence of Syntrophobacter fumaroxidans MPOB.</title>
        <authorList>
            <consortium name="US DOE Joint Genome Institute"/>
            <person name="Copeland A."/>
            <person name="Lucas S."/>
            <person name="Lapidus A."/>
            <person name="Barry K."/>
            <person name="Detter J.C."/>
            <person name="Glavina del Rio T."/>
            <person name="Hammon N."/>
            <person name="Israni S."/>
            <person name="Pitluck S."/>
            <person name="Goltsman E.G."/>
            <person name="Martinez M."/>
            <person name="Schmutz J."/>
            <person name="Larimer F."/>
            <person name="Land M."/>
            <person name="Hauser L."/>
            <person name="Kyrpides N."/>
            <person name="Kim E."/>
            <person name="Boone D.R."/>
            <person name="Brockman F."/>
            <person name="Culley D."/>
            <person name="Ferry J."/>
            <person name="Gunsalus R."/>
            <person name="McInerney M.J."/>
            <person name="Morrison M."/>
            <person name="Plugge C."/>
            <person name="Rohlin L."/>
            <person name="Scholten J."/>
            <person name="Sieber J."/>
            <person name="Stams A.J.M."/>
            <person name="Worm P."/>
            <person name="Henstra A.M."/>
            <person name="Richardson P."/>
        </authorList>
    </citation>
    <scope>NUCLEOTIDE SEQUENCE [LARGE SCALE GENOMIC DNA]</scope>
    <source>
        <strain evidence="7">DSM 10017 / MPOB</strain>
    </source>
</reference>
<dbReference type="InterPro" id="IPR039420">
    <property type="entry name" value="WalR-like"/>
</dbReference>
<dbReference type="SUPFAM" id="SSF52172">
    <property type="entry name" value="CheY-like"/>
    <property type="match status" value="1"/>
</dbReference>
<dbReference type="CDD" id="cd17574">
    <property type="entry name" value="REC_OmpR"/>
    <property type="match status" value="1"/>
</dbReference>
<dbReference type="STRING" id="335543.Sfum_0652"/>
<dbReference type="GO" id="GO:0032993">
    <property type="term" value="C:protein-DNA complex"/>
    <property type="evidence" value="ECO:0007669"/>
    <property type="project" value="TreeGrafter"/>
</dbReference>
<accession>A0LFZ9</accession>
<sequence length="122" mass="13575">MKQWKLLLVDDEEEFASTLAERLRLRGVDVRTVFRGEDALPAIRQERPDLVLLDVLMPGVGGMELLRRLRIECPSLPVILLTGQGISEEELRIGALHGAVFLMKPLSIDELMKTIGGILDTG</sequence>
<dbReference type="SMART" id="SM00448">
    <property type="entry name" value="REC"/>
    <property type="match status" value="1"/>
</dbReference>
<dbReference type="PANTHER" id="PTHR48111:SF40">
    <property type="entry name" value="PHOSPHATE REGULON TRANSCRIPTIONAL REGULATORY PROTEIN PHOB"/>
    <property type="match status" value="1"/>
</dbReference>
<proteinExistence type="predicted"/>
<dbReference type="AlphaFoldDB" id="A0LFZ9"/>
<dbReference type="PANTHER" id="PTHR48111">
    <property type="entry name" value="REGULATOR OF RPOS"/>
    <property type="match status" value="1"/>
</dbReference>
<evidence type="ECO:0000256" key="2">
    <source>
        <dbReference type="ARBA" id="ARBA00023012"/>
    </source>
</evidence>